<evidence type="ECO:0000313" key="2">
    <source>
        <dbReference type="Proteomes" id="UP000221015"/>
    </source>
</evidence>
<dbReference type="EMBL" id="NMTS02000001">
    <property type="protein sequence ID" value="PLK30157.1"/>
    <property type="molecule type" value="Genomic_DNA"/>
</dbReference>
<dbReference type="RefSeq" id="WP_097774758.1">
    <property type="nucleotide sequence ID" value="NZ_NMTS02000001.1"/>
</dbReference>
<gene>
    <name evidence="1" type="ORF">CGS50_000545</name>
</gene>
<sequence length="303" mass="35490">MVQHERGTAYYHLPGLFEFYELYRVFLPLFREHREYFYDWCEIGSVYGAPADCIWGGGRTGFGDAQPHRVLALMQEYGISARLTFSNSLLREEHLADRKCNALCALFEKENRVQNGVIVHSDLLLDYLKRQYPGLYFVSSTTKVLTDFQQLRRETEREEFRYVVPDFRLNKSFAELDTLPQDQKDKVEFLCNECCWYGCRDRKRCYENVSRKNLGEDCPDHRCTAPGAQQGYRFSKAMENPGFIGAGDIRKVYLPGGFSNFKIEGRGLGSALILEFLLYYMTKPEYQLRVREEIYLDNMLDLF</sequence>
<protein>
    <submittedName>
        <fullName evidence="1">Uncharacterized protein</fullName>
    </submittedName>
</protein>
<organism evidence="1 2">
    <name type="scientific">Faecalibacterium prausnitzii</name>
    <dbReference type="NCBI Taxonomy" id="853"/>
    <lineage>
        <taxon>Bacteria</taxon>
        <taxon>Bacillati</taxon>
        <taxon>Bacillota</taxon>
        <taxon>Clostridia</taxon>
        <taxon>Eubacteriales</taxon>
        <taxon>Oscillospiraceae</taxon>
        <taxon>Faecalibacterium</taxon>
    </lineage>
</organism>
<dbReference type="AlphaFoldDB" id="A0A2J4JQM3"/>
<name>A0A2J4JQM3_9FIRM</name>
<proteinExistence type="predicted"/>
<reference evidence="1 2" key="1">
    <citation type="journal article" date="2017" name="Front. Microbiol.">
        <title>New Insights into the Diversity of the Genus Faecalibacterium.</title>
        <authorList>
            <person name="Benevides L."/>
            <person name="Burman S."/>
            <person name="Martin R."/>
            <person name="Robert V."/>
            <person name="Thomas M."/>
            <person name="Miquel S."/>
            <person name="Chain F."/>
            <person name="Sokol H."/>
            <person name="Bermudez-Humaran L.G."/>
            <person name="Morrison M."/>
            <person name="Langella P."/>
            <person name="Azevedo V.A."/>
            <person name="Chatel J.M."/>
            <person name="Soares S."/>
        </authorList>
    </citation>
    <scope>NUCLEOTIDE SEQUENCE [LARGE SCALE GENOMIC DNA]</scope>
    <source>
        <strain evidence="1 2">CNCM I 4542</strain>
    </source>
</reference>
<accession>A0A2J4JQM3</accession>
<dbReference type="Proteomes" id="UP000221015">
    <property type="component" value="Unassembled WGS sequence"/>
</dbReference>
<evidence type="ECO:0000313" key="1">
    <source>
        <dbReference type="EMBL" id="PLK30157.1"/>
    </source>
</evidence>
<comment type="caution">
    <text evidence="1">The sequence shown here is derived from an EMBL/GenBank/DDBJ whole genome shotgun (WGS) entry which is preliminary data.</text>
</comment>